<evidence type="ECO:0000313" key="1">
    <source>
        <dbReference type="EMBL" id="CAK9313849.1"/>
    </source>
</evidence>
<gene>
    <name evidence="1" type="ORF">CITCOLO1_LOCUS5586</name>
</gene>
<protein>
    <submittedName>
        <fullName evidence="1">Uncharacterized protein</fullName>
    </submittedName>
</protein>
<keyword evidence="2" id="KW-1185">Reference proteome</keyword>
<reference evidence="1 2" key="1">
    <citation type="submission" date="2024-03" db="EMBL/GenBank/DDBJ databases">
        <authorList>
            <person name="Gkanogiannis A."/>
            <person name="Becerra Lopez-Lavalle L."/>
        </authorList>
    </citation>
    <scope>NUCLEOTIDE SEQUENCE [LARGE SCALE GENOMIC DNA]</scope>
</reference>
<evidence type="ECO:0000313" key="2">
    <source>
        <dbReference type="Proteomes" id="UP001642487"/>
    </source>
</evidence>
<proteinExistence type="predicted"/>
<accession>A0ABP0Y0B1</accession>
<dbReference type="Proteomes" id="UP001642487">
    <property type="component" value="Chromosome 11"/>
</dbReference>
<feature type="non-terminal residue" evidence="1">
    <location>
        <position position="83"/>
    </location>
</feature>
<organism evidence="1 2">
    <name type="scientific">Citrullus colocynthis</name>
    <name type="common">colocynth</name>
    <dbReference type="NCBI Taxonomy" id="252529"/>
    <lineage>
        <taxon>Eukaryota</taxon>
        <taxon>Viridiplantae</taxon>
        <taxon>Streptophyta</taxon>
        <taxon>Embryophyta</taxon>
        <taxon>Tracheophyta</taxon>
        <taxon>Spermatophyta</taxon>
        <taxon>Magnoliopsida</taxon>
        <taxon>eudicotyledons</taxon>
        <taxon>Gunneridae</taxon>
        <taxon>Pentapetalae</taxon>
        <taxon>rosids</taxon>
        <taxon>fabids</taxon>
        <taxon>Cucurbitales</taxon>
        <taxon>Cucurbitaceae</taxon>
        <taxon>Benincaseae</taxon>
        <taxon>Citrullus</taxon>
    </lineage>
</organism>
<sequence length="83" mass="8817">MSTPLIDENLPTGSEIAGSTLGVVDDIYPVVQPNSSLNSDVPQRSISDAGTNVNVIMFAVHSPINEKPSVHNVDPTTIEETRS</sequence>
<dbReference type="EMBL" id="OZ021745">
    <property type="protein sequence ID" value="CAK9313849.1"/>
    <property type="molecule type" value="Genomic_DNA"/>
</dbReference>
<name>A0ABP0Y0B1_9ROSI</name>